<comment type="similarity">
    <text evidence="1 4">Belongs to the antibiotic N-acetyltransferase family.</text>
</comment>
<sequence>MKLMEGTLITVRTLADDFRRLGVAEGMTVLVHSSFKSLGSWVAGGPPAVILALEEALGPEGTLMMPTHSTDLSDPAGWSRPPVPQEWWAAIREETPAYDKTLTLTRGMGILPETFRRQRGTRRSAHPLYSFAARGPAAERLTSAHPLPYGLGDDSPLARLYDSGGMVLLLGVGHENNTSLHLSEYRADWPGRQTETAGAPVREDDGARRWRQFPDLQWDSDDFALIGAAYESETGVLRRGRVAGAEAMLMPQRSLVDYGVEWIERNRAGE</sequence>
<keyword evidence="6" id="KW-1185">Reference proteome</keyword>
<dbReference type="GO" id="GO:0046677">
    <property type="term" value="P:response to antibiotic"/>
    <property type="evidence" value="ECO:0007669"/>
    <property type="project" value="UniProtKB-KW"/>
</dbReference>
<name>A0A5J5G2S9_9BACL</name>
<dbReference type="EC" id="2.3.1.-" evidence="4"/>
<evidence type="ECO:0000256" key="3">
    <source>
        <dbReference type="ARBA" id="ARBA00023315"/>
    </source>
</evidence>
<evidence type="ECO:0000256" key="1">
    <source>
        <dbReference type="ARBA" id="ARBA00006383"/>
    </source>
</evidence>
<keyword evidence="4" id="KW-0046">Antibiotic resistance</keyword>
<dbReference type="InterPro" id="IPR028345">
    <property type="entry name" value="Antibiotic_NAT-like"/>
</dbReference>
<organism evidence="5 6">
    <name type="scientific">Paenibacillus spiritus</name>
    <dbReference type="NCBI Taxonomy" id="2496557"/>
    <lineage>
        <taxon>Bacteria</taxon>
        <taxon>Bacillati</taxon>
        <taxon>Bacillota</taxon>
        <taxon>Bacilli</taxon>
        <taxon>Bacillales</taxon>
        <taxon>Paenibacillaceae</taxon>
        <taxon>Paenibacillus</taxon>
    </lineage>
</organism>
<dbReference type="SUPFAM" id="SSF110710">
    <property type="entry name" value="TTHA0583/YokD-like"/>
    <property type="match status" value="1"/>
</dbReference>
<dbReference type="Pfam" id="PF02522">
    <property type="entry name" value="Antibiotic_NAT"/>
    <property type="match status" value="1"/>
</dbReference>
<comment type="caution">
    <text evidence="5">The sequence shown here is derived from an EMBL/GenBank/DDBJ whole genome shotgun (WGS) entry which is preliminary data.</text>
</comment>
<accession>A0A5J5G2S9</accession>
<dbReference type="RefSeq" id="WP_150458927.1">
    <property type="nucleotide sequence ID" value="NZ_VYKK01000020.1"/>
</dbReference>
<dbReference type="OrthoDB" id="7330654at2"/>
<comment type="catalytic activity">
    <reaction evidence="4">
        <text>a 2-deoxystreptamine antibiotic + acetyl-CoA = an N(3)-acetyl-2-deoxystreptamine antibiotic + CoA + H(+)</text>
        <dbReference type="Rhea" id="RHEA:12665"/>
        <dbReference type="ChEBI" id="CHEBI:15378"/>
        <dbReference type="ChEBI" id="CHEBI:57287"/>
        <dbReference type="ChEBI" id="CHEBI:57288"/>
        <dbReference type="ChEBI" id="CHEBI:57921"/>
        <dbReference type="ChEBI" id="CHEBI:77452"/>
        <dbReference type="EC" id="2.3.1.81"/>
    </reaction>
</comment>
<dbReference type="PANTHER" id="PTHR11104:SF0">
    <property type="entry name" value="SPBETA PROPHAGE-DERIVED AMINOGLYCOSIDE N(3')-ACETYLTRANSFERASE-LIKE PROTEIN YOKD"/>
    <property type="match status" value="1"/>
</dbReference>
<dbReference type="EMBL" id="VYKK01000020">
    <property type="protein sequence ID" value="KAA9001011.1"/>
    <property type="molecule type" value="Genomic_DNA"/>
</dbReference>
<dbReference type="GO" id="GO:0046353">
    <property type="term" value="F:aminoglycoside 3-N-acetyltransferase activity"/>
    <property type="evidence" value="ECO:0007669"/>
    <property type="project" value="UniProtKB-EC"/>
</dbReference>
<gene>
    <name evidence="5" type="ORF">F4V43_14300</name>
</gene>
<dbReference type="AlphaFoldDB" id="A0A5J5G2S9"/>
<evidence type="ECO:0000256" key="2">
    <source>
        <dbReference type="ARBA" id="ARBA00022679"/>
    </source>
</evidence>
<evidence type="ECO:0000313" key="6">
    <source>
        <dbReference type="Proteomes" id="UP000367750"/>
    </source>
</evidence>
<dbReference type="InterPro" id="IPR003679">
    <property type="entry name" value="Amioglycoside_AcTrfase"/>
</dbReference>
<keyword evidence="3 4" id="KW-0012">Acyltransferase</keyword>
<keyword evidence="2 4" id="KW-0808">Transferase</keyword>
<evidence type="ECO:0000256" key="4">
    <source>
        <dbReference type="RuleBase" id="RU365031"/>
    </source>
</evidence>
<dbReference type="Proteomes" id="UP000367750">
    <property type="component" value="Unassembled WGS sequence"/>
</dbReference>
<proteinExistence type="inferred from homology"/>
<evidence type="ECO:0000313" key="5">
    <source>
        <dbReference type="EMBL" id="KAA9001011.1"/>
    </source>
</evidence>
<dbReference type="PANTHER" id="PTHR11104">
    <property type="entry name" value="AMINOGLYCOSIDE N3-ACETYLTRANSFERASE"/>
    <property type="match status" value="1"/>
</dbReference>
<reference evidence="5 6" key="1">
    <citation type="submission" date="2019-09" db="EMBL/GenBank/DDBJ databases">
        <title>Bacillus ochoae sp. nov., Paenibacillus whitsoniae sp. nov., Paenibacillus spiritus sp. nov. Isolated from the Mars Exploration Rover during spacecraft assembly.</title>
        <authorList>
            <person name="Seuylemezian A."/>
            <person name="Vaishampayan P."/>
        </authorList>
    </citation>
    <scope>NUCLEOTIDE SEQUENCE [LARGE SCALE GENOMIC DNA]</scope>
    <source>
        <strain evidence="5 6">MER_111</strain>
    </source>
</reference>
<protein>
    <recommendedName>
        <fullName evidence="4">Aminoglycoside N(3)-acetyltransferase</fullName>
        <ecNumber evidence="4">2.3.1.-</ecNumber>
    </recommendedName>
</protein>